<dbReference type="Pfam" id="PF17917">
    <property type="entry name" value="RT_RNaseH"/>
    <property type="match status" value="1"/>
</dbReference>
<keyword evidence="9" id="KW-0695">RNA-directed DNA polymerase</keyword>
<dbReference type="FunFam" id="1.10.340.70:FF:000001">
    <property type="entry name" value="Retrovirus-related Pol polyprotein from transposon gypsy-like Protein"/>
    <property type="match status" value="1"/>
</dbReference>
<evidence type="ECO:0000256" key="10">
    <source>
        <dbReference type="ARBA" id="ARBA00039658"/>
    </source>
</evidence>
<dbReference type="CDD" id="cd01647">
    <property type="entry name" value="RT_LTR"/>
    <property type="match status" value="1"/>
</dbReference>
<dbReference type="Pfam" id="PF00665">
    <property type="entry name" value="rve"/>
    <property type="match status" value="1"/>
</dbReference>
<dbReference type="Pfam" id="PF22938">
    <property type="entry name" value="Integrase_p58_C"/>
    <property type="match status" value="1"/>
</dbReference>
<dbReference type="PROSITE" id="PS50878">
    <property type="entry name" value="RT_POL"/>
    <property type="match status" value="1"/>
</dbReference>
<evidence type="ECO:0000256" key="2">
    <source>
        <dbReference type="ARBA" id="ARBA00012180"/>
    </source>
</evidence>
<dbReference type="Gene3D" id="3.30.70.270">
    <property type="match status" value="2"/>
</dbReference>
<dbReference type="GO" id="GO:0003964">
    <property type="term" value="F:RNA-directed DNA polymerase activity"/>
    <property type="evidence" value="ECO:0007669"/>
    <property type="project" value="UniProtKB-KW"/>
</dbReference>
<evidence type="ECO:0000256" key="3">
    <source>
        <dbReference type="ARBA" id="ARBA00012493"/>
    </source>
</evidence>
<dbReference type="FunFam" id="3.30.420.10:FF:000032">
    <property type="entry name" value="Retrovirus-related Pol polyprotein from transposon 297-like Protein"/>
    <property type="match status" value="1"/>
</dbReference>
<dbReference type="InterPro" id="IPR036397">
    <property type="entry name" value="RNaseH_sf"/>
</dbReference>
<keyword evidence="7" id="KW-0255">Endonuclease</keyword>
<organism evidence="15 16">
    <name type="scientific">Ictalurus punctatus</name>
    <name type="common">Channel catfish</name>
    <name type="synonym">Silurus punctatus</name>
    <dbReference type="NCBI Taxonomy" id="7998"/>
    <lineage>
        <taxon>Eukaryota</taxon>
        <taxon>Metazoa</taxon>
        <taxon>Chordata</taxon>
        <taxon>Craniata</taxon>
        <taxon>Vertebrata</taxon>
        <taxon>Euteleostomi</taxon>
        <taxon>Actinopterygii</taxon>
        <taxon>Neopterygii</taxon>
        <taxon>Teleostei</taxon>
        <taxon>Ostariophysi</taxon>
        <taxon>Siluriformes</taxon>
        <taxon>Ictaluridae</taxon>
        <taxon>Ictalurus</taxon>
    </lineage>
</organism>
<dbReference type="GO" id="GO:0003676">
    <property type="term" value="F:nucleic acid binding"/>
    <property type="evidence" value="ECO:0007669"/>
    <property type="project" value="InterPro"/>
</dbReference>
<evidence type="ECO:0000313" key="16">
    <source>
        <dbReference type="RefSeq" id="XP_053535868.1"/>
    </source>
</evidence>
<dbReference type="InterPro" id="IPR012337">
    <property type="entry name" value="RNaseH-like_sf"/>
</dbReference>
<evidence type="ECO:0000256" key="11">
    <source>
        <dbReference type="SAM" id="MobiDB-lite"/>
    </source>
</evidence>
<feature type="compositionally biased region" description="Basic residues" evidence="11">
    <location>
        <begin position="1480"/>
        <end position="1491"/>
    </location>
</feature>
<dbReference type="Pfam" id="PF17921">
    <property type="entry name" value="Integrase_H2C2"/>
    <property type="match status" value="1"/>
</dbReference>
<dbReference type="InterPro" id="IPR038269">
    <property type="entry name" value="SCAN_sf"/>
</dbReference>
<dbReference type="GeneID" id="128632749"/>
<dbReference type="InterPro" id="IPR001969">
    <property type="entry name" value="Aspartic_peptidase_AS"/>
</dbReference>
<name>A0A9F7RIK6_ICTPU</name>
<feature type="domain" description="Integrase catalytic" evidence="14">
    <location>
        <begin position="570"/>
        <end position="728"/>
    </location>
</feature>
<reference evidence="15" key="1">
    <citation type="journal article" date="2016" name="Nat. Commun.">
        <title>The channel catfish genome sequence provides insights into the evolution of scale formation in teleosts.</title>
        <authorList>
            <person name="Liu Z."/>
            <person name="Liu S."/>
            <person name="Yao J."/>
            <person name="Bao L."/>
            <person name="Zhang J."/>
            <person name="Li Y."/>
            <person name="Jiang C."/>
            <person name="Sun L."/>
            <person name="Wang R."/>
            <person name="Zhang Y."/>
            <person name="Zhou T."/>
            <person name="Zeng Q."/>
            <person name="Fu Q."/>
            <person name="Gao S."/>
            <person name="Li N."/>
            <person name="Koren S."/>
            <person name="Jiang Y."/>
            <person name="Zimin A."/>
            <person name="Xu P."/>
            <person name="Phillippy A.M."/>
            <person name="Geng X."/>
            <person name="Song L."/>
            <person name="Sun F."/>
            <person name="Li C."/>
            <person name="Wang X."/>
            <person name="Chen A."/>
            <person name="Jin Y."/>
            <person name="Yuan Z."/>
            <person name="Yang Y."/>
            <person name="Tan S."/>
            <person name="Peatman E."/>
            <person name="Lu J."/>
            <person name="Qin Z."/>
            <person name="Dunham R."/>
            <person name="Li Z."/>
            <person name="Sonstegard T."/>
            <person name="Feng J."/>
            <person name="Danzmann R.G."/>
            <person name="Schroeder S."/>
            <person name="Scheffler B."/>
            <person name="Duke M.V."/>
            <person name="Ballard L."/>
            <person name="Kucuktas H."/>
            <person name="Kaltenboeck L."/>
            <person name="Liu H."/>
            <person name="Armbruster J."/>
            <person name="Xie Y."/>
            <person name="Kirby M.L."/>
            <person name="Tian Y."/>
            <person name="Flanagan M.E."/>
            <person name="Mu W."/>
            <person name="Waldbieser G.C."/>
        </authorList>
    </citation>
    <scope>NUCLEOTIDE SEQUENCE [LARGE SCALE GENOMIC DNA]</scope>
    <source>
        <strain evidence="15">SDA103</strain>
    </source>
</reference>
<keyword evidence="6" id="KW-0540">Nuclease</keyword>
<feature type="compositionally biased region" description="Polar residues" evidence="11">
    <location>
        <begin position="417"/>
        <end position="430"/>
    </location>
</feature>
<dbReference type="InterPro" id="IPR000477">
    <property type="entry name" value="RT_dom"/>
</dbReference>
<feature type="region of interest" description="Disordered" evidence="11">
    <location>
        <begin position="1351"/>
        <end position="1502"/>
    </location>
</feature>
<evidence type="ECO:0000313" key="15">
    <source>
        <dbReference type="Proteomes" id="UP000221080"/>
    </source>
</evidence>
<accession>A0A9F7RIK6</accession>
<dbReference type="Pfam" id="PF02023">
    <property type="entry name" value="SCAN"/>
    <property type="match status" value="1"/>
</dbReference>
<dbReference type="InterPro" id="IPR018061">
    <property type="entry name" value="Retropepsins"/>
</dbReference>
<dbReference type="CDD" id="cd09274">
    <property type="entry name" value="RNase_HI_RT_Ty3"/>
    <property type="match status" value="1"/>
</dbReference>
<feature type="compositionally biased region" description="Basic and acidic residues" evidence="11">
    <location>
        <begin position="1354"/>
        <end position="1367"/>
    </location>
</feature>
<evidence type="ECO:0000259" key="14">
    <source>
        <dbReference type="PROSITE" id="PS50994"/>
    </source>
</evidence>
<dbReference type="InterPro" id="IPR041588">
    <property type="entry name" value="Integrase_H2C2"/>
</dbReference>
<dbReference type="SUPFAM" id="SSF56672">
    <property type="entry name" value="DNA/RNA polymerases"/>
    <property type="match status" value="1"/>
</dbReference>
<dbReference type="Gene3D" id="1.10.4020.10">
    <property type="entry name" value="DNA breaking-rejoining enzymes"/>
    <property type="match status" value="1"/>
</dbReference>
<dbReference type="InterPro" id="IPR001584">
    <property type="entry name" value="Integrase_cat-core"/>
</dbReference>
<dbReference type="CDD" id="cd00303">
    <property type="entry name" value="retropepsin_like"/>
    <property type="match status" value="1"/>
</dbReference>
<evidence type="ECO:0000259" key="12">
    <source>
        <dbReference type="PROSITE" id="PS50804"/>
    </source>
</evidence>
<dbReference type="InterPro" id="IPR054465">
    <property type="entry name" value="Integrase_p58-like_C"/>
</dbReference>
<keyword evidence="4" id="KW-0808">Transferase</keyword>
<dbReference type="PANTHER" id="PTHR37984">
    <property type="entry name" value="PROTEIN CBG26694"/>
    <property type="match status" value="1"/>
</dbReference>
<gene>
    <name evidence="16" type="primary">LOC128632749</name>
</gene>
<dbReference type="Gene3D" id="3.30.420.10">
    <property type="entry name" value="Ribonuclease H-like superfamily/Ribonuclease H"/>
    <property type="match status" value="1"/>
</dbReference>
<dbReference type="Gene3D" id="3.10.10.10">
    <property type="entry name" value="HIV Type 1 Reverse Transcriptase, subunit A, domain 1"/>
    <property type="match status" value="1"/>
</dbReference>
<dbReference type="GO" id="GO:0004523">
    <property type="term" value="F:RNA-DNA hybrid ribonuclease activity"/>
    <property type="evidence" value="ECO:0007669"/>
    <property type="project" value="UniProtKB-EC"/>
</dbReference>
<evidence type="ECO:0000256" key="6">
    <source>
        <dbReference type="ARBA" id="ARBA00022722"/>
    </source>
</evidence>
<evidence type="ECO:0000256" key="7">
    <source>
        <dbReference type="ARBA" id="ARBA00022759"/>
    </source>
</evidence>
<dbReference type="EC" id="2.7.7.49" evidence="3"/>
<dbReference type="InterPro" id="IPR021109">
    <property type="entry name" value="Peptidase_aspartic_dom_sf"/>
</dbReference>
<sequence length="1502" mass="169569">MDPTLQHLLETSLQQHAVTQQLAESLQVATQTLIAMRTETPAASTPLPDATSEIRRLLPPLGPEEDLEAYFETFESIACREGWDRDDWPRALGPLLTGEARTAYYALDPEEATDYLAMKEGVLAWCGRTPGRAATEFHRWVYRTGARPRCQMNALLRITKRWLRPDRHTASEVAEKVAVDRFLRALPRAERQAVGAHAPTTPQELLTALERTLATLELDSGEQQHLDRPLGAQGPRSDRQTRPRIWRNPQRAPTCEHPRDEPMPTEPEREAARLLTKPWLAGCALHQQQPPEAPSVTVWVEGRPVTALLDTGSTVTLAQPSILPEGRRPSGTLTVTCVHGDTREVPSAEVQIRSEASTWPLQVGIIPELPVPLLLGRDWPGFRVVPRAESWRPRRRGKGIPTRPAYLAQDDGEATSEGKTPQTTNPLSSVFPQVNREGKFGREQKEDDRLKHCWAQVRVIEGVDQSPDLRLPTSYFLVRGGLLYQRACRRGEQVDLLVVPRAKTAILLHLAHTHPLGGHLGARNTLEKLRDRFVWPGMDAEVRTFCQQCPQCQRTAPRRPPPAPLIPLPIIGVPFERVGMDLVGPLPKSARGHEYILVLVDYATRYPEAVPLRKATSQNIARELVLLFSRVGIPKDVLTDQGTPFVSKLMADLCRMLQVKHLRTSVYHPQTDGLVERFNQTLKRMLRRVVDEEGRNWDLLLPYVLFAVRECPQASTGFTPFELLFGRRPRGLLDVAREAWEEQPSPFRSVVEYVQDMQARIDRVGPIVREHMLAAQEEQKKVYNRPAQPREFQPGDRVLLLVPSSACKFLARWQGPYTVLERRGPVNYRLQQPGKPKDGKLYHINLLKKWVEPTPVVSAFAVQDSDRGKGTLVGFGEDLTPTQRQELTELTDQFADVFSAAPGMTQLVQHEIKTPPGVVVRQRPYRVPEARRQAIEEEISRMLRDHIIEESSSPWSSPIVVVPKPDGSMRLCNDFRRLNQVSEFDSYPLPRVDDLIERLGRARFISTLDLTKGYWQVALAPEARPKTAFSTATGHWQYRVLPFGLHGAPATFQRLMDILLRPHRQFAAAYLDDVVIHSSTWADHLFHLREILKALREAGLTANPKKCHLGLTEAQYLGYRIGRGMLKPQQKKIEAVKDYPRPTSKKQVRAFLGLAGYYRRFVPNFSAVASPLSDLTKKGQPDQVRWTADAERAFQALKEALTSAPILRNPDFDLPFTVHTDASETGLGAVLSQTFDGEEHPVLYISRKLSPAERKYAAVEREALAIKWAIEELRYYLAGRHFILITDHAPLQWMAKAKDTNARVTRWFLALQDFSFQVKHRAGAQHGNADGLSRRAALWAHHRAAVGSELRGGYCRDRQRSGAHQRENAPSPTAAPARRGQLPAEHSASWKDRRGRAGLTRLRPAIGGSNGEVPPLRRRRRRIKERASGREAEENIVASKRTPSRKRGRDRRIVRVAHTEDAGPRKPPPRLGNPASATSRLRRPSRLHKPPHSSIYHTFTSP</sequence>
<dbReference type="GO" id="GO:0004190">
    <property type="term" value="F:aspartic-type endopeptidase activity"/>
    <property type="evidence" value="ECO:0007669"/>
    <property type="project" value="InterPro"/>
</dbReference>
<dbReference type="Pfam" id="PF00078">
    <property type="entry name" value="RVT_1"/>
    <property type="match status" value="1"/>
</dbReference>
<dbReference type="PROSITE" id="PS00141">
    <property type="entry name" value="ASP_PROTEASE"/>
    <property type="match status" value="1"/>
</dbReference>
<evidence type="ECO:0000256" key="5">
    <source>
        <dbReference type="ARBA" id="ARBA00022695"/>
    </source>
</evidence>
<dbReference type="InterPro" id="IPR041373">
    <property type="entry name" value="RT_RNaseH"/>
</dbReference>
<dbReference type="GO" id="GO:0015074">
    <property type="term" value="P:DNA integration"/>
    <property type="evidence" value="ECO:0007669"/>
    <property type="project" value="InterPro"/>
</dbReference>
<dbReference type="FunFam" id="3.30.70.270:FF:000020">
    <property type="entry name" value="Transposon Tf2-6 polyprotein-like Protein"/>
    <property type="match status" value="1"/>
</dbReference>
<keyword evidence="15" id="KW-1185">Reference proteome</keyword>
<dbReference type="InterPro" id="IPR003309">
    <property type="entry name" value="SCAN_dom"/>
</dbReference>
<dbReference type="SUPFAM" id="SSF50630">
    <property type="entry name" value="Acid proteases"/>
    <property type="match status" value="1"/>
</dbReference>
<dbReference type="Proteomes" id="UP000221080">
    <property type="component" value="Chromosome 3"/>
</dbReference>
<keyword evidence="8" id="KW-0378">Hydrolase</keyword>
<feature type="compositionally biased region" description="Basic and acidic residues" evidence="11">
    <location>
        <begin position="1451"/>
        <end position="1464"/>
    </location>
</feature>
<reference evidence="16" key="2">
    <citation type="submission" date="2025-08" db="UniProtKB">
        <authorList>
            <consortium name="RefSeq"/>
        </authorList>
    </citation>
    <scope>IDENTIFICATION</scope>
    <source>
        <tissue evidence="16">Blood</tissue>
    </source>
</reference>
<feature type="compositionally biased region" description="Basic and acidic residues" evidence="11">
    <location>
        <begin position="254"/>
        <end position="265"/>
    </location>
</feature>
<evidence type="ECO:0000259" key="13">
    <source>
        <dbReference type="PROSITE" id="PS50878"/>
    </source>
</evidence>
<proteinExistence type="inferred from homology"/>
<dbReference type="InterPro" id="IPR043502">
    <property type="entry name" value="DNA/RNA_pol_sf"/>
</dbReference>
<dbReference type="PANTHER" id="PTHR37984:SF5">
    <property type="entry name" value="PROTEIN NYNRIN-LIKE"/>
    <property type="match status" value="1"/>
</dbReference>
<dbReference type="SUPFAM" id="SSF47353">
    <property type="entry name" value="Retrovirus capsid dimerization domain-like"/>
    <property type="match status" value="1"/>
</dbReference>
<feature type="domain" description="SCAN box" evidence="12">
    <location>
        <begin position="137"/>
        <end position="210"/>
    </location>
</feature>
<dbReference type="Gene3D" id="2.40.70.10">
    <property type="entry name" value="Acid Proteases"/>
    <property type="match status" value="1"/>
</dbReference>
<dbReference type="OrthoDB" id="10000497at2759"/>
<evidence type="ECO:0000256" key="9">
    <source>
        <dbReference type="ARBA" id="ARBA00022918"/>
    </source>
</evidence>
<dbReference type="Gene3D" id="1.10.340.70">
    <property type="match status" value="1"/>
</dbReference>
<evidence type="ECO:0000256" key="8">
    <source>
        <dbReference type="ARBA" id="ARBA00022801"/>
    </source>
</evidence>
<protein>
    <recommendedName>
        <fullName evidence="10">Gypsy retrotransposon integrase-like protein 1</fullName>
        <ecNumber evidence="3">2.7.7.49</ecNumber>
        <ecNumber evidence="2">3.1.26.4</ecNumber>
    </recommendedName>
</protein>
<feature type="region of interest" description="Disordered" evidence="11">
    <location>
        <begin position="219"/>
        <end position="265"/>
    </location>
</feature>
<feature type="domain" description="Reverse transcriptase" evidence="13">
    <location>
        <begin position="943"/>
        <end position="1121"/>
    </location>
</feature>
<dbReference type="SUPFAM" id="SSF53098">
    <property type="entry name" value="Ribonuclease H-like"/>
    <property type="match status" value="1"/>
</dbReference>
<dbReference type="InterPro" id="IPR043128">
    <property type="entry name" value="Rev_trsase/Diguanyl_cyclase"/>
</dbReference>
<dbReference type="PROSITE" id="PS50994">
    <property type="entry name" value="INTEGRASE"/>
    <property type="match status" value="1"/>
</dbReference>
<feature type="region of interest" description="Disordered" evidence="11">
    <location>
        <begin position="394"/>
        <end position="430"/>
    </location>
</feature>
<comment type="similarity">
    <text evidence="1">Belongs to the beta type-B retroviral polymerase family. HERV class-II K(HML-2) pol subfamily.</text>
</comment>
<keyword evidence="5" id="KW-0548">Nucleotidyltransferase</keyword>
<dbReference type="KEGG" id="ipu:128632749"/>
<evidence type="ECO:0000256" key="1">
    <source>
        <dbReference type="ARBA" id="ARBA00010879"/>
    </source>
</evidence>
<evidence type="ECO:0000256" key="4">
    <source>
        <dbReference type="ARBA" id="ARBA00022679"/>
    </source>
</evidence>
<dbReference type="GO" id="GO:0006508">
    <property type="term" value="P:proteolysis"/>
    <property type="evidence" value="ECO:0007669"/>
    <property type="project" value="InterPro"/>
</dbReference>
<dbReference type="RefSeq" id="XP_053535868.1">
    <property type="nucleotide sequence ID" value="XM_053679893.1"/>
</dbReference>
<dbReference type="PROSITE" id="PS50804">
    <property type="entry name" value="SCAN_BOX"/>
    <property type="match status" value="1"/>
</dbReference>
<dbReference type="InterPro" id="IPR050951">
    <property type="entry name" value="Retrovirus_Pol_polyprotein"/>
</dbReference>
<dbReference type="Pfam" id="PF00077">
    <property type="entry name" value="RVP"/>
    <property type="match status" value="1"/>
</dbReference>
<dbReference type="EC" id="3.1.26.4" evidence="2"/>